<evidence type="ECO:0000313" key="2">
    <source>
        <dbReference type="Proteomes" id="UP001372338"/>
    </source>
</evidence>
<protein>
    <submittedName>
        <fullName evidence="1">Uncharacterized protein</fullName>
    </submittedName>
</protein>
<name>A0AAN9HZV1_CROPI</name>
<evidence type="ECO:0000313" key="1">
    <source>
        <dbReference type="EMBL" id="KAK7259884.1"/>
    </source>
</evidence>
<sequence>MYASRMLLNPDIREAAELRSKMSVGSIQLSPCNSVVLGPPKMSIEDEYLRQYPKMTIENVNNNPEGSKSVEYPAEFKSLVGRKLLFKIANTSVSSRQDSGVYRVRGICEDANIIAMYELPGVDISPNKAGSITPANLLGSGEELAFTPVSLADDCTPCEDSRVFNKRAISEMYGSSNSPPELSSFFPLISVDDYDESYVYDFGVDESAYLSYTQSFIDGRGGGFFHCEESCI</sequence>
<dbReference type="AlphaFoldDB" id="A0AAN9HZV1"/>
<gene>
    <name evidence="1" type="ORF">RIF29_25499</name>
</gene>
<dbReference type="EMBL" id="JAYWIO010000005">
    <property type="protein sequence ID" value="KAK7259884.1"/>
    <property type="molecule type" value="Genomic_DNA"/>
</dbReference>
<reference evidence="1 2" key="1">
    <citation type="submission" date="2024-01" db="EMBL/GenBank/DDBJ databases">
        <title>The genomes of 5 underutilized Papilionoideae crops provide insights into root nodulation and disease resistanc.</title>
        <authorList>
            <person name="Yuan L."/>
        </authorList>
    </citation>
    <scope>NUCLEOTIDE SEQUENCE [LARGE SCALE GENOMIC DNA]</scope>
    <source>
        <strain evidence="1">ZHUSHIDOU_FW_LH</strain>
        <tissue evidence="1">Leaf</tissue>
    </source>
</reference>
<keyword evidence="2" id="KW-1185">Reference proteome</keyword>
<organism evidence="1 2">
    <name type="scientific">Crotalaria pallida</name>
    <name type="common">Smooth rattlebox</name>
    <name type="synonym">Crotalaria striata</name>
    <dbReference type="NCBI Taxonomy" id="3830"/>
    <lineage>
        <taxon>Eukaryota</taxon>
        <taxon>Viridiplantae</taxon>
        <taxon>Streptophyta</taxon>
        <taxon>Embryophyta</taxon>
        <taxon>Tracheophyta</taxon>
        <taxon>Spermatophyta</taxon>
        <taxon>Magnoliopsida</taxon>
        <taxon>eudicotyledons</taxon>
        <taxon>Gunneridae</taxon>
        <taxon>Pentapetalae</taxon>
        <taxon>rosids</taxon>
        <taxon>fabids</taxon>
        <taxon>Fabales</taxon>
        <taxon>Fabaceae</taxon>
        <taxon>Papilionoideae</taxon>
        <taxon>50 kb inversion clade</taxon>
        <taxon>genistoids sensu lato</taxon>
        <taxon>core genistoids</taxon>
        <taxon>Crotalarieae</taxon>
        <taxon>Crotalaria</taxon>
    </lineage>
</organism>
<accession>A0AAN9HZV1</accession>
<dbReference type="Proteomes" id="UP001372338">
    <property type="component" value="Unassembled WGS sequence"/>
</dbReference>
<comment type="caution">
    <text evidence="1">The sequence shown here is derived from an EMBL/GenBank/DDBJ whole genome shotgun (WGS) entry which is preliminary data.</text>
</comment>
<proteinExistence type="predicted"/>